<feature type="transmembrane region" description="Helical" evidence="1">
    <location>
        <begin position="6"/>
        <end position="29"/>
    </location>
</feature>
<keyword evidence="1" id="KW-0812">Transmembrane</keyword>
<keyword evidence="3" id="KW-1185">Reference proteome</keyword>
<evidence type="ECO:0000313" key="3">
    <source>
        <dbReference type="Proteomes" id="UP000051952"/>
    </source>
</evidence>
<feature type="transmembrane region" description="Helical" evidence="1">
    <location>
        <begin position="85"/>
        <end position="105"/>
    </location>
</feature>
<keyword evidence="1" id="KW-1133">Transmembrane helix</keyword>
<evidence type="ECO:0000313" key="2">
    <source>
        <dbReference type="EMBL" id="CUG87753.1"/>
    </source>
</evidence>
<dbReference type="AlphaFoldDB" id="A0A0S4JCK6"/>
<gene>
    <name evidence="2" type="ORF">BSAL_11755</name>
</gene>
<dbReference type="EMBL" id="CYKH01001587">
    <property type="protein sequence ID" value="CUG87753.1"/>
    <property type="molecule type" value="Genomic_DNA"/>
</dbReference>
<protein>
    <submittedName>
        <fullName evidence="2">Membrane-associated protein, putative</fullName>
    </submittedName>
</protein>
<dbReference type="VEuPathDB" id="TriTrypDB:BSAL_11755"/>
<sequence length="133" mass="14685">MQSFPFFLMSVVCVHDTSFSFSCLFALIIPKAFLRYSTRHTHHSSITMFARNAIRLQMYSQTRAEVLEKTAKYTVGDSGSAGKSFAMYAGIVAFPCVAFAINGAYPPTRRVTDSHGYGGVDAPKNKNAVWQGK</sequence>
<dbReference type="Proteomes" id="UP000051952">
    <property type="component" value="Unassembled WGS sequence"/>
</dbReference>
<keyword evidence="1" id="KW-0472">Membrane</keyword>
<reference evidence="3" key="1">
    <citation type="submission" date="2015-09" db="EMBL/GenBank/DDBJ databases">
        <authorList>
            <consortium name="Pathogen Informatics"/>
        </authorList>
    </citation>
    <scope>NUCLEOTIDE SEQUENCE [LARGE SCALE GENOMIC DNA]</scope>
    <source>
        <strain evidence="3">Lake Konstanz</strain>
    </source>
</reference>
<organism evidence="2 3">
    <name type="scientific">Bodo saltans</name>
    <name type="common">Flagellated protozoan</name>
    <dbReference type="NCBI Taxonomy" id="75058"/>
    <lineage>
        <taxon>Eukaryota</taxon>
        <taxon>Discoba</taxon>
        <taxon>Euglenozoa</taxon>
        <taxon>Kinetoplastea</taxon>
        <taxon>Metakinetoplastina</taxon>
        <taxon>Eubodonida</taxon>
        <taxon>Bodonidae</taxon>
        <taxon>Bodo</taxon>
    </lineage>
</organism>
<name>A0A0S4JCK6_BODSA</name>
<proteinExistence type="predicted"/>
<accession>A0A0S4JCK6</accession>
<evidence type="ECO:0000256" key="1">
    <source>
        <dbReference type="SAM" id="Phobius"/>
    </source>
</evidence>